<dbReference type="OrthoDB" id="5369841at2759"/>
<dbReference type="EMBL" id="KE145359">
    <property type="protein sequence ID" value="EPE32690.1"/>
    <property type="molecule type" value="Genomic_DNA"/>
</dbReference>
<name>S3D4F5_GLAL2</name>
<dbReference type="eggNOG" id="ENOG502RVVW">
    <property type="taxonomic scope" value="Eukaryota"/>
</dbReference>
<feature type="compositionally biased region" description="Gly residues" evidence="1">
    <location>
        <begin position="586"/>
        <end position="597"/>
    </location>
</feature>
<feature type="compositionally biased region" description="Low complexity" evidence="1">
    <location>
        <begin position="501"/>
        <end position="526"/>
    </location>
</feature>
<dbReference type="Gene3D" id="2.40.70.10">
    <property type="entry name" value="Acid Proteases"/>
    <property type="match status" value="1"/>
</dbReference>
<evidence type="ECO:0008006" key="4">
    <source>
        <dbReference type="Google" id="ProtNLM"/>
    </source>
</evidence>
<dbReference type="RefSeq" id="XP_008080702.1">
    <property type="nucleotide sequence ID" value="XM_008082511.1"/>
</dbReference>
<dbReference type="KEGG" id="glz:GLAREA_07824"/>
<feature type="compositionally biased region" description="Basic and acidic residues" evidence="1">
    <location>
        <begin position="546"/>
        <end position="558"/>
    </location>
</feature>
<accession>S3D4F5</accession>
<dbReference type="Proteomes" id="UP000016922">
    <property type="component" value="Unassembled WGS sequence"/>
</dbReference>
<feature type="compositionally biased region" description="Basic and acidic residues" evidence="1">
    <location>
        <begin position="131"/>
        <end position="144"/>
    </location>
</feature>
<keyword evidence="3" id="KW-1185">Reference proteome</keyword>
<dbReference type="OMA" id="VIDFDIV"/>
<feature type="region of interest" description="Disordered" evidence="1">
    <location>
        <begin position="391"/>
        <end position="597"/>
    </location>
</feature>
<dbReference type="AlphaFoldDB" id="S3D4F5"/>
<feature type="region of interest" description="Disordered" evidence="1">
    <location>
        <begin position="110"/>
        <end position="157"/>
    </location>
</feature>
<dbReference type="HOGENOM" id="CLU_019318_0_0_1"/>
<dbReference type="InterPro" id="IPR021109">
    <property type="entry name" value="Peptidase_aspartic_dom_sf"/>
</dbReference>
<protein>
    <recommendedName>
        <fullName evidence="4">Ubiquitin carboxyl-terminal hydrolase 19</fullName>
    </recommendedName>
</protein>
<feature type="region of interest" description="Disordered" evidence="1">
    <location>
        <begin position="32"/>
        <end position="53"/>
    </location>
</feature>
<gene>
    <name evidence="2" type="ORF">GLAREA_07824</name>
</gene>
<dbReference type="STRING" id="1116229.S3D4F5"/>
<organism evidence="2 3">
    <name type="scientific">Glarea lozoyensis (strain ATCC 20868 / MF5171)</name>
    <dbReference type="NCBI Taxonomy" id="1116229"/>
    <lineage>
        <taxon>Eukaryota</taxon>
        <taxon>Fungi</taxon>
        <taxon>Dikarya</taxon>
        <taxon>Ascomycota</taxon>
        <taxon>Pezizomycotina</taxon>
        <taxon>Leotiomycetes</taxon>
        <taxon>Helotiales</taxon>
        <taxon>Helotiaceae</taxon>
        <taxon>Glarea</taxon>
    </lineage>
</organism>
<sequence>MDVKHVQAVQINQGERLLRLEKRQADDAALKSVWGNGSPFPSVLSGTPQQGPVQHPPTDVFDDFDDEHGHNLLGSLHLEADDEPVRRGASRANSVRFDVSALQGSNWNVNSRHSGDFGPIRPGSGIGSHPMTERTLSHKSDGRHSSAGHSVHSGRTSSLGLDTNFIIGGQDDDSPLDTPDPPPGLFILGSVPSIIRCWLSTNFSHSALLYADICSGSQRSVLDYSLVKELGLAEQIQKDANGRHHIRLPVYLPEAVVTQPSSRSNSPAPQLPTLSADFEIVGLSQRSTPDRKKGIRIIIGSDTLRAHNADIFFSQNLMTLYGDDRNKLSVPFVRPEDETLFKNLCTTHVPVETKELKATAAPFTPTEFKPKVEVAPQALASAISEKIEQAVKAPVSEREPQSVSALEPQPTLPETADLDRASSVKSMTITTAPEPEKTSQSIESAPQVDGKTPSDTSNRDSPVGIWGPWRQNPITAEPPSTESTSGYQRAARSGRSMKVLKPSSSKSISSIAAPMRPTAAPRTSTPYEIPPEIRRKSQVESTPLKWESKRVSSEEVKRPPIMLNTIPRSENPVGGASAFSWMAHGGTAGGKKAGTVE</sequence>
<feature type="compositionally biased region" description="Polar residues" evidence="1">
    <location>
        <begin position="472"/>
        <end position="487"/>
    </location>
</feature>
<evidence type="ECO:0000256" key="1">
    <source>
        <dbReference type="SAM" id="MobiDB-lite"/>
    </source>
</evidence>
<reference evidence="2 3" key="1">
    <citation type="journal article" date="2013" name="BMC Genomics">
        <title>Genomics-driven discovery of the pneumocandin biosynthetic gene cluster in the fungus Glarea lozoyensis.</title>
        <authorList>
            <person name="Chen L."/>
            <person name="Yue Q."/>
            <person name="Zhang X."/>
            <person name="Xiang M."/>
            <person name="Wang C."/>
            <person name="Li S."/>
            <person name="Che Y."/>
            <person name="Ortiz-Lopez F.J."/>
            <person name="Bills G.F."/>
            <person name="Liu X."/>
            <person name="An Z."/>
        </authorList>
    </citation>
    <scope>NUCLEOTIDE SEQUENCE [LARGE SCALE GENOMIC DNA]</scope>
    <source>
        <strain evidence="3">ATCC 20868 / MF5171</strain>
    </source>
</reference>
<evidence type="ECO:0000313" key="2">
    <source>
        <dbReference type="EMBL" id="EPE32690.1"/>
    </source>
</evidence>
<dbReference type="GeneID" id="19466876"/>
<evidence type="ECO:0000313" key="3">
    <source>
        <dbReference type="Proteomes" id="UP000016922"/>
    </source>
</evidence>
<proteinExistence type="predicted"/>
<feature type="compositionally biased region" description="Basic and acidic residues" evidence="1">
    <location>
        <begin position="391"/>
        <end position="400"/>
    </location>
</feature>